<dbReference type="SMART" id="SM00845">
    <property type="entry name" value="GatB_Yqey"/>
    <property type="match status" value="1"/>
</dbReference>
<dbReference type="Proteomes" id="UP001320159">
    <property type="component" value="Unassembled WGS sequence"/>
</dbReference>
<accession>A0AAP2W7A7</accession>
<keyword evidence="1 6" id="KW-0436">Ligase</keyword>
<dbReference type="InterPro" id="IPR017959">
    <property type="entry name" value="Asn/Gln-tRNA_amidoTrfase_suB/E"/>
</dbReference>
<dbReference type="GO" id="GO:0050567">
    <property type="term" value="F:glutaminyl-tRNA synthase (glutamine-hydrolyzing) activity"/>
    <property type="evidence" value="ECO:0007669"/>
    <property type="project" value="UniProtKB-UniRule"/>
</dbReference>
<evidence type="ECO:0000256" key="4">
    <source>
        <dbReference type="ARBA" id="ARBA00022917"/>
    </source>
</evidence>
<name>A0AAP2W7A7_9EURY</name>
<dbReference type="GO" id="GO:0070681">
    <property type="term" value="P:glutaminyl-tRNAGln biosynthesis via transamidation"/>
    <property type="evidence" value="ECO:0007669"/>
    <property type="project" value="TreeGrafter"/>
</dbReference>
<dbReference type="PANTHER" id="PTHR11659">
    <property type="entry name" value="GLUTAMYL-TRNA GLN AMIDOTRANSFERASE SUBUNIT B MITOCHONDRIAL AND PROKARYOTIC PET112-RELATED"/>
    <property type="match status" value="1"/>
</dbReference>
<dbReference type="Pfam" id="PF02934">
    <property type="entry name" value="GatB_N"/>
    <property type="match status" value="1"/>
</dbReference>
<evidence type="ECO:0000256" key="5">
    <source>
        <dbReference type="ARBA" id="ARBA00047913"/>
    </source>
</evidence>
<dbReference type="InterPro" id="IPR018027">
    <property type="entry name" value="Asn/Gln_amidotransferase"/>
</dbReference>
<keyword evidence="4 6" id="KW-0648">Protein biosynthesis</keyword>
<comment type="similarity">
    <text evidence="6">Belongs to the GatB/GatE family. GatE subfamily.</text>
</comment>
<dbReference type="EC" id="6.3.5.-" evidence="6"/>
<evidence type="ECO:0000256" key="6">
    <source>
        <dbReference type="HAMAP-Rule" id="MF_00588"/>
    </source>
</evidence>
<dbReference type="Pfam" id="PF02938">
    <property type="entry name" value="GAD"/>
    <property type="match status" value="1"/>
</dbReference>
<comment type="subunit">
    <text evidence="6">Heterodimer of GatD and GatE.</text>
</comment>
<dbReference type="SUPFAM" id="SSF89095">
    <property type="entry name" value="GatB/YqeY motif"/>
    <property type="match status" value="1"/>
</dbReference>
<dbReference type="GO" id="GO:0004812">
    <property type="term" value="F:aminoacyl-tRNA ligase activity"/>
    <property type="evidence" value="ECO:0007669"/>
    <property type="project" value="InterPro"/>
</dbReference>
<dbReference type="PROSITE" id="PS01234">
    <property type="entry name" value="GATB"/>
    <property type="match status" value="1"/>
</dbReference>
<dbReference type="EMBL" id="PGCK01000014">
    <property type="protein sequence ID" value="MCD1296218.1"/>
    <property type="molecule type" value="Genomic_DNA"/>
</dbReference>
<evidence type="ECO:0000256" key="1">
    <source>
        <dbReference type="ARBA" id="ARBA00022598"/>
    </source>
</evidence>
<dbReference type="InterPro" id="IPR004414">
    <property type="entry name" value="GatE"/>
</dbReference>
<evidence type="ECO:0000259" key="7">
    <source>
        <dbReference type="SMART" id="SM00845"/>
    </source>
</evidence>
<dbReference type="InterPro" id="IPR006075">
    <property type="entry name" value="Asn/Gln-tRNA_Trfase_suB/E_cat"/>
</dbReference>
<evidence type="ECO:0000313" key="8">
    <source>
        <dbReference type="EMBL" id="MCD1296218.1"/>
    </source>
</evidence>
<proteinExistence type="inferred from homology"/>
<dbReference type="InterPro" id="IPR014746">
    <property type="entry name" value="Gln_synth/guanido_kin_cat_dom"/>
</dbReference>
<dbReference type="InterPro" id="IPR023168">
    <property type="entry name" value="GatB_Yqey_C_2"/>
</dbReference>
<sequence>MTGIDYKAVGLKAGLEIHQQLATKTKLFCNCPTEIREVADSNFEFFRYLRASRSELGEVDRAAAEQAMVKRRFMYKAYDTTCLIENDEEPPMPLNKEALEVALKASIMLNMTPVDEVFVMRKIVVDGSNTSGFQRTCFISSGGYLDTDLGRVGVDTLCLEEDACSKIETKDDTVVYSLDRLGIPLVEIATAPDIKSPKQAREVALHIGTTLRALGKVKRGLGTIRQDVNVSIARGARVEIKGVQALDLIEQVVENEVGRQLMLLEIMDELIKRNARVSEEIVDISDVLKNTTSKVVKKALSSGGVAYAIRLSGFKGLIGKEIQTNRRLGSEFSDRAKRASGVGGIFHIDELPNYGITQEEVDAIVKKLDLGPQDAFVMVADKEKKAKMAMQAVMRRAKEAMIGIPEETRGPLPNGNTEYMRPLPGRARMYPETDILSEEITEKMILSIKQDLPELLTEKKERFMKEYGLNEELAGHIAFSVSNDLFEEIVKAYGNPTLVARTMHGTLTELRRDGVPVENITDEHLKDVFMLVSEGKASKEAIPGMLTEIAKEPGRKAEDILKKLGISIMSEEEVEKIIGDIVMSKKDFVREKGDAAQSGLMGLAMSQLRGKADGKLINRILKEKINEVLKE</sequence>
<reference evidence="8 9" key="1">
    <citation type="submission" date="2017-11" db="EMBL/GenBank/DDBJ databases">
        <title>Isolation and Characterization of Family Methanocellaceae Species from Potential Methane Hydrate Area Offshore Southwestern Taiwan.</title>
        <authorList>
            <person name="Zhang W.-L."/>
            <person name="Chen W.-C."/>
            <person name="Lai M.-C."/>
            <person name="Chen S.-C."/>
        </authorList>
    </citation>
    <scope>NUCLEOTIDE SEQUENCE [LARGE SCALE GENOMIC DNA]</scope>
    <source>
        <strain evidence="8 9">CWC-04</strain>
    </source>
</reference>
<dbReference type="InterPro" id="IPR017958">
    <property type="entry name" value="Gln-tRNA_amidoTrfase_suB_CS"/>
</dbReference>
<dbReference type="Pfam" id="PF02637">
    <property type="entry name" value="GatB_Yqey"/>
    <property type="match status" value="1"/>
</dbReference>
<dbReference type="PANTHER" id="PTHR11659:SF2">
    <property type="entry name" value="GLUTAMYL-TRNA(GLN) AMIDOTRANSFERASE SUBUNIT E"/>
    <property type="match status" value="1"/>
</dbReference>
<protein>
    <recommendedName>
        <fullName evidence="6">Glutamyl-tRNA(Gln) amidotransferase subunit E</fullName>
        <shortName evidence="6">Glu-ADT subunit E</shortName>
        <ecNumber evidence="6">6.3.5.-</ecNumber>
    </recommendedName>
</protein>
<dbReference type="InterPro" id="IPR004115">
    <property type="entry name" value="GAD-like_sf"/>
</dbReference>
<dbReference type="NCBIfam" id="TIGR00134">
    <property type="entry name" value="gatE_arch"/>
    <property type="match status" value="1"/>
</dbReference>
<dbReference type="InterPro" id="IPR003789">
    <property type="entry name" value="Asn/Gln_tRNA_amidoTrase-B-like"/>
</dbReference>
<dbReference type="InterPro" id="IPR042114">
    <property type="entry name" value="GatB_C_1"/>
</dbReference>
<evidence type="ECO:0000313" key="9">
    <source>
        <dbReference type="Proteomes" id="UP001320159"/>
    </source>
</evidence>
<comment type="function">
    <text evidence="6">Allows the formation of correctly charged Gln-tRNA(Gln) through the transamidation of misacylated Glu-tRNA(Gln) in organisms which lack glutaminyl-tRNA synthetase. The reaction takes place in the presence of glutamine and ATP through an activated gamma-phospho-Glu-tRNA(Gln). The GatDE system is specific for glutamate and does not act on aspartate.</text>
</comment>
<dbReference type="Gene3D" id="3.30.1360.30">
    <property type="entry name" value="GAD-like domain"/>
    <property type="match status" value="1"/>
</dbReference>
<dbReference type="AlphaFoldDB" id="A0AAP2W7A7"/>
<keyword evidence="3 6" id="KW-0067">ATP-binding</keyword>
<dbReference type="SUPFAM" id="SSF55931">
    <property type="entry name" value="Glutamine synthetase/guanido kinase"/>
    <property type="match status" value="1"/>
</dbReference>
<dbReference type="SUPFAM" id="SSF55261">
    <property type="entry name" value="GAD domain-like"/>
    <property type="match status" value="1"/>
</dbReference>
<dbReference type="Gene3D" id="1.10.150.380">
    <property type="entry name" value="GatB domain, N-terminal subdomain"/>
    <property type="match status" value="1"/>
</dbReference>
<comment type="caution">
    <text evidence="8">The sequence shown here is derived from an EMBL/GenBank/DDBJ whole genome shotgun (WGS) entry which is preliminary data.</text>
</comment>
<dbReference type="Gene3D" id="1.10.10.410">
    <property type="match status" value="1"/>
</dbReference>
<dbReference type="GO" id="GO:0006412">
    <property type="term" value="P:translation"/>
    <property type="evidence" value="ECO:0007669"/>
    <property type="project" value="UniProtKB-UniRule"/>
</dbReference>
<keyword evidence="9" id="KW-1185">Reference proteome</keyword>
<dbReference type="NCBIfam" id="NF003107">
    <property type="entry name" value="PRK04028.1"/>
    <property type="match status" value="1"/>
</dbReference>
<dbReference type="GO" id="GO:0005524">
    <property type="term" value="F:ATP binding"/>
    <property type="evidence" value="ECO:0007669"/>
    <property type="project" value="UniProtKB-KW"/>
</dbReference>
<dbReference type="RefSeq" id="WP_230743196.1">
    <property type="nucleotide sequence ID" value="NZ_PGCK01000014.1"/>
</dbReference>
<keyword evidence="2 6" id="KW-0547">Nucleotide-binding</keyword>
<gene>
    <name evidence="6" type="primary">gatE</name>
    <name evidence="8" type="ORF">CUJ83_14540</name>
</gene>
<dbReference type="HAMAP" id="MF_00588">
    <property type="entry name" value="GatE"/>
    <property type="match status" value="1"/>
</dbReference>
<evidence type="ECO:0000256" key="3">
    <source>
        <dbReference type="ARBA" id="ARBA00022840"/>
    </source>
</evidence>
<feature type="domain" description="Asn/Gln amidotransferase" evidence="7">
    <location>
        <begin position="484"/>
        <end position="625"/>
    </location>
</feature>
<comment type="catalytic activity">
    <reaction evidence="5 6">
        <text>L-glutamyl-tRNA(Gln) + L-glutamine + ATP + H2O = L-glutaminyl-tRNA(Gln) + L-glutamate + ADP + phosphate + H(+)</text>
        <dbReference type="Rhea" id="RHEA:17521"/>
        <dbReference type="Rhea" id="RHEA-COMP:9681"/>
        <dbReference type="Rhea" id="RHEA-COMP:9684"/>
        <dbReference type="ChEBI" id="CHEBI:15377"/>
        <dbReference type="ChEBI" id="CHEBI:15378"/>
        <dbReference type="ChEBI" id="CHEBI:29985"/>
        <dbReference type="ChEBI" id="CHEBI:30616"/>
        <dbReference type="ChEBI" id="CHEBI:43474"/>
        <dbReference type="ChEBI" id="CHEBI:58359"/>
        <dbReference type="ChEBI" id="CHEBI:78520"/>
        <dbReference type="ChEBI" id="CHEBI:78521"/>
        <dbReference type="ChEBI" id="CHEBI:456216"/>
    </reaction>
</comment>
<dbReference type="GO" id="GO:0005737">
    <property type="term" value="C:cytoplasm"/>
    <property type="evidence" value="ECO:0007669"/>
    <property type="project" value="InterPro"/>
</dbReference>
<evidence type="ECO:0000256" key="2">
    <source>
        <dbReference type="ARBA" id="ARBA00022741"/>
    </source>
</evidence>
<dbReference type="InterPro" id="IPR029351">
    <property type="entry name" value="GAD_dom"/>
</dbReference>
<organism evidence="8 9">
    <name type="scientific">Methanooceanicella nereidis</name>
    <dbReference type="NCBI Taxonomy" id="2052831"/>
    <lineage>
        <taxon>Archaea</taxon>
        <taxon>Methanobacteriati</taxon>
        <taxon>Methanobacteriota</taxon>
        <taxon>Stenosarchaea group</taxon>
        <taxon>Methanomicrobia</taxon>
        <taxon>Methanocellales</taxon>
        <taxon>Methanocellaceae</taxon>
        <taxon>Methanooceanicella</taxon>
    </lineage>
</organism>